<keyword evidence="2" id="KW-1185">Reference proteome</keyword>
<reference evidence="1 2" key="1">
    <citation type="submission" date="2024-01" db="EMBL/GenBank/DDBJ databases">
        <title>A draft genome for the cacao thread blight pathogen Marasmiellus scandens.</title>
        <authorList>
            <person name="Baruah I.K."/>
            <person name="Leung J."/>
            <person name="Bukari Y."/>
            <person name="Amoako-Attah I."/>
            <person name="Meinhardt L.W."/>
            <person name="Bailey B.A."/>
            <person name="Cohen S.P."/>
        </authorList>
    </citation>
    <scope>NUCLEOTIDE SEQUENCE [LARGE SCALE GENOMIC DNA]</scope>
    <source>
        <strain evidence="1 2">GH-19</strain>
    </source>
</reference>
<dbReference type="EMBL" id="JBANRG010000026">
    <property type="protein sequence ID" value="KAK7453431.1"/>
    <property type="molecule type" value="Genomic_DNA"/>
</dbReference>
<evidence type="ECO:0008006" key="3">
    <source>
        <dbReference type="Google" id="ProtNLM"/>
    </source>
</evidence>
<comment type="caution">
    <text evidence="1">The sequence shown here is derived from an EMBL/GenBank/DDBJ whole genome shotgun (WGS) entry which is preliminary data.</text>
</comment>
<proteinExistence type="predicted"/>
<evidence type="ECO:0000313" key="1">
    <source>
        <dbReference type="EMBL" id="KAK7453431.1"/>
    </source>
</evidence>
<organism evidence="1 2">
    <name type="scientific">Marasmiellus scandens</name>
    <dbReference type="NCBI Taxonomy" id="2682957"/>
    <lineage>
        <taxon>Eukaryota</taxon>
        <taxon>Fungi</taxon>
        <taxon>Dikarya</taxon>
        <taxon>Basidiomycota</taxon>
        <taxon>Agaricomycotina</taxon>
        <taxon>Agaricomycetes</taxon>
        <taxon>Agaricomycetidae</taxon>
        <taxon>Agaricales</taxon>
        <taxon>Marasmiineae</taxon>
        <taxon>Omphalotaceae</taxon>
        <taxon>Marasmiellus</taxon>
    </lineage>
</organism>
<accession>A0ABR1J8N1</accession>
<sequence length="497" mass="56245">MPPPGSDTAALPQEICDLILDTLAWSKFDSKSTRLSDLKACSLVSKGWRMRAAVHLFKSITLPSPTFSQVEWVGREQKKLSSEEEAELMKQAATRLQEAVQPGGMLSSASSIVLHIQLVTLNVLSSIEFLDQALPLLQQIPFKPNQLRGITLDRVVLVPPFLSYLSALLLDNNDSVEQISFHELTLTTTGFVEGATSVDILITISNIFPPLPNLQHLYLKNMDVENLIESQNRDDEDLISNIPLHLPRPSPKTLTLDIDDELGAVILEEFLFNPERAFFDLASTRELNLTHYEYELSAHSRVLLGAEASLHRFSVRVCRKPKASRAHFYAPSRDDIRRDTEIIKHLPQQAPNLTHFTAFLELKYYRTEQFIHGLPELKTLRFLQVLDIQVDVDFDSFKSDSDRPILTKDADSKNWDSIKTKLMLLDDNLEILTFGTLSDSLTNIGVAIKVKGVSLETAKSFIDPCFPQMKLRSSPRFNLDYYKNDEILPMPSEYLHV</sequence>
<gene>
    <name evidence="1" type="ORF">VKT23_011701</name>
</gene>
<name>A0ABR1J8N1_9AGAR</name>
<evidence type="ECO:0000313" key="2">
    <source>
        <dbReference type="Proteomes" id="UP001498398"/>
    </source>
</evidence>
<dbReference type="Proteomes" id="UP001498398">
    <property type="component" value="Unassembled WGS sequence"/>
</dbReference>
<protein>
    <recommendedName>
        <fullName evidence="3">F-box domain-containing protein</fullName>
    </recommendedName>
</protein>